<dbReference type="EMBL" id="JBHSWA010000001">
    <property type="protein sequence ID" value="MFC6640840.1"/>
    <property type="molecule type" value="Genomic_DNA"/>
</dbReference>
<evidence type="ECO:0008006" key="3">
    <source>
        <dbReference type="Google" id="ProtNLM"/>
    </source>
</evidence>
<protein>
    <recommendedName>
        <fullName evidence="3">Transcriptional regulator</fullName>
    </recommendedName>
</protein>
<accession>A0ABW1YUE1</accession>
<reference evidence="2" key="1">
    <citation type="journal article" date="2019" name="Int. J. Syst. Evol. Microbiol.">
        <title>The Global Catalogue of Microorganisms (GCM) 10K type strain sequencing project: providing services to taxonomists for standard genome sequencing and annotation.</title>
        <authorList>
            <consortium name="The Broad Institute Genomics Platform"/>
            <consortium name="The Broad Institute Genome Sequencing Center for Infectious Disease"/>
            <person name="Wu L."/>
            <person name="Ma J."/>
        </authorList>
    </citation>
    <scope>NUCLEOTIDE SEQUENCE [LARGE SCALE GENOMIC DNA]</scope>
    <source>
        <strain evidence="2">NBRC 111368</strain>
    </source>
</reference>
<proteinExistence type="predicted"/>
<comment type="caution">
    <text evidence="1">The sequence shown here is derived from an EMBL/GenBank/DDBJ whole genome shotgun (WGS) entry which is preliminary data.</text>
</comment>
<dbReference type="Proteomes" id="UP001596403">
    <property type="component" value="Unassembled WGS sequence"/>
</dbReference>
<keyword evidence="2" id="KW-1185">Reference proteome</keyword>
<gene>
    <name evidence="1" type="ORF">ACFQAU_02930</name>
</gene>
<dbReference type="RefSeq" id="WP_132446811.1">
    <property type="nucleotide sequence ID" value="NZ_JBHSWA010000001.1"/>
</dbReference>
<name>A0ABW1YUE1_9RHOB</name>
<sequence>MSNISPIAPALAVFSLPTAGEFRTWTATALAALELTPTALARELDLGKNSIQQFLAGPSQDIRLGNAARIHASLVAQARARGVALPPVVAHD</sequence>
<organism evidence="1 2">
    <name type="scientific">Sulfitobacter profundi</name>
    <dbReference type="NCBI Taxonomy" id="2679961"/>
    <lineage>
        <taxon>Bacteria</taxon>
        <taxon>Pseudomonadati</taxon>
        <taxon>Pseudomonadota</taxon>
        <taxon>Alphaproteobacteria</taxon>
        <taxon>Rhodobacterales</taxon>
        <taxon>Roseobacteraceae</taxon>
        <taxon>Sulfitobacter</taxon>
    </lineage>
</organism>
<evidence type="ECO:0000313" key="2">
    <source>
        <dbReference type="Proteomes" id="UP001596403"/>
    </source>
</evidence>
<evidence type="ECO:0000313" key="1">
    <source>
        <dbReference type="EMBL" id="MFC6640840.1"/>
    </source>
</evidence>